<keyword evidence="3" id="KW-1185">Reference proteome</keyword>
<dbReference type="Proteomes" id="UP001465976">
    <property type="component" value="Unassembled WGS sequence"/>
</dbReference>
<organism evidence="2 3">
    <name type="scientific">Marasmius crinis-equi</name>
    <dbReference type="NCBI Taxonomy" id="585013"/>
    <lineage>
        <taxon>Eukaryota</taxon>
        <taxon>Fungi</taxon>
        <taxon>Dikarya</taxon>
        <taxon>Basidiomycota</taxon>
        <taxon>Agaricomycotina</taxon>
        <taxon>Agaricomycetes</taxon>
        <taxon>Agaricomycetidae</taxon>
        <taxon>Agaricales</taxon>
        <taxon>Marasmiineae</taxon>
        <taxon>Marasmiaceae</taxon>
        <taxon>Marasmius</taxon>
    </lineage>
</organism>
<reference evidence="2 3" key="1">
    <citation type="submission" date="2024-02" db="EMBL/GenBank/DDBJ databases">
        <title>A draft genome for the cacao thread blight pathogen Marasmius crinis-equi.</title>
        <authorList>
            <person name="Cohen S.P."/>
            <person name="Baruah I.K."/>
            <person name="Amoako-Attah I."/>
            <person name="Bukari Y."/>
            <person name="Meinhardt L.W."/>
            <person name="Bailey B.A."/>
        </authorList>
    </citation>
    <scope>NUCLEOTIDE SEQUENCE [LARGE SCALE GENOMIC DNA]</scope>
    <source>
        <strain evidence="2 3">GH-76</strain>
    </source>
</reference>
<dbReference type="EMBL" id="JBAHYK010001214">
    <property type="protein sequence ID" value="KAL0568992.1"/>
    <property type="molecule type" value="Genomic_DNA"/>
</dbReference>
<accession>A0ABR3F1A5</accession>
<evidence type="ECO:0000256" key="1">
    <source>
        <dbReference type="SAM" id="MobiDB-lite"/>
    </source>
</evidence>
<protein>
    <submittedName>
        <fullName evidence="2">Uncharacterized protein</fullName>
    </submittedName>
</protein>
<sequence length="249" mass="26583">MTQQPNNPPSPTHSPVRHRATRTTLSVPLDVGEGITSVERRDGRIITTIVKVELDNGSSSPLSFASLATPLSPAPPAISPPTAPTVSVAAQVVEGYPTDNESDSNAESVVVVDGNQPPVPDPTRTGLSGPPMVPVPTELRRPANDSPTTRYYVVFAGLRVGIWSGNFWDSALWHYAAAYQGAHPFRKGVYKETAGWNPHLEGTIAIENPKASDYTWGTGPKIGEVDVGGLDLVANRLPYYVDEVPPNDA</sequence>
<gene>
    <name evidence="2" type="ORF">V5O48_012981</name>
</gene>
<evidence type="ECO:0000313" key="3">
    <source>
        <dbReference type="Proteomes" id="UP001465976"/>
    </source>
</evidence>
<comment type="caution">
    <text evidence="2">The sequence shown here is derived from an EMBL/GenBank/DDBJ whole genome shotgun (WGS) entry which is preliminary data.</text>
</comment>
<evidence type="ECO:0000313" key="2">
    <source>
        <dbReference type="EMBL" id="KAL0568992.1"/>
    </source>
</evidence>
<name>A0ABR3F1A5_9AGAR</name>
<proteinExistence type="predicted"/>
<feature type="compositionally biased region" description="Pro residues" evidence="1">
    <location>
        <begin position="1"/>
        <end position="12"/>
    </location>
</feature>
<feature type="region of interest" description="Disordered" evidence="1">
    <location>
        <begin position="111"/>
        <end position="131"/>
    </location>
</feature>
<feature type="region of interest" description="Disordered" evidence="1">
    <location>
        <begin position="1"/>
        <end position="24"/>
    </location>
</feature>